<accession>A0A8J4GZW7</accession>
<proteinExistence type="predicted"/>
<dbReference type="Proteomes" id="UP000722791">
    <property type="component" value="Unassembled WGS sequence"/>
</dbReference>
<reference evidence="2" key="1">
    <citation type="journal article" date="2021" name="Proc. Natl. Acad. Sci. U.S.A.">
        <title>Three genomes in the algal genus Volvox reveal the fate of a haploid sex-determining region after a transition to homothallism.</title>
        <authorList>
            <person name="Yamamoto K."/>
            <person name="Hamaji T."/>
            <person name="Kawai-Toyooka H."/>
            <person name="Matsuzaki R."/>
            <person name="Takahashi F."/>
            <person name="Nishimura Y."/>
            <person name="Kawachi M."/>
            <person name="Noguchi H."/>
            <person name="Minakuchi Y."/>
            <person name="Umen J.G."/>
            <person name="Toyoda A."/>
            <person name="Nozaki H."/>
        </authorList>
    </citation>
    <scope>NUCLEOTIDE SEQUENCE</scope>
    <source>
        <strain evidence="2">NIES-3785</strain>
    </source>
</reference>
<evidence type="ECO:0000313" key="3">
    <source>
        <dbReference type="Proteomes" id="UP000722791"/>
    </source>
</evidence>
<organism evidence="2 3">
    <name type="scientific">Volvox reticuliferus</name>
    <dbReference type="NCBI Taxonomy" id="1737510"/>
    <lineage>
        <taxon>Eukaryota</taxon>
        <taxon>Viridiplantae</taxon>
        <taxon>Chlorophyta</taxon>
        <taxon>core chlorophytes</taxon>
        <taxon>Chlorophyceae</taxon>
        <taxon>CS clade</taxon>
        <taxon>Chlamydomonadales</taxon>
        <taxon>Volvocaceae</taxon>
        <taxon>Volvox</taxon>
    </lineage>
</organism>
<sequence>DSLELCLPLLEADLFGEVSEAKEVTAFIVQYKEAKRCRANESYQLLASGITFSTHMKLLMTLVTDRLHLAGQPSVRAKLVQLLQFAARGIRANPTAGPKQIMALVVGIMDGCLTREEAARARA</sequence>
<name>A0A8J4GZW7_9CHLO</name>
<comment type="caution">
    <text evidence="2">The sequence shown here is derived from an EMBL/GenBank/DDBJ whole genome shotgun (WGS) entry which is preliminary data.</text>
</comment>
<evidence type="ECO:0000259" key="1">
    <source>
        <dbReference type="Pfam" id="PF20416"/>
    </source>
</evidence>
<protein>
    <recommendedName>
        <fullName evidence="1">U3 small nucleolar RNA-associated protein 20 domain-containing protein</fullName>
    </recommendedName>
</protein>
<feature type="non-terminal residue" evidence="2">
    <location>
        <position position="123"/>
    </location>
</feature>
<dbReference type="EMBL" id="BNCQ01000096">
    <property type="protein sequence ID" value="GIM17221.1"/>
    <property type="molecule type" value="Genomic_DNA"/>
</dbReference>
<feature type="non-terminal residue" evidence="2">
    <location>
        <position position="1"/>
    </location>
</feature>
<dbReference type="Pfam" id="PF20416">
    <property type="entry name" value="UTP20"/>
    <property type="match status" value="1"/>
</dbReference>
<dbReference type="AlphaFoldDB" id="A0A8J4GZW7"/>
<dbReference type="PANTHER" id="PTHR17695:SF11">
    <property type="entry name" value="SMALL SUBUNIT PROCESSOME COMPONENT 20 HOMOLOG"/>
    <property type="match status" value="1"/>
</dbReference>
<dbReference type="GO" id="GO:0032040">
    <property type="term" value="C:small-subunit processome"/>
    <property type="evidence" value="ECO:0007669"/>
    <property type="project" value="TreeGrafter"/>
</dbReference>
<feature type="domain" description="U3 small nucleolar RNA-associated protein 20" evidence="1">
    <location>
        <begin position="2"/>
        <end position="109"/>
    </location>
</feature>
<dbReference type="InterPro" id="IPR046523">
    <property type="entry name" value="UTP20_dom"/>
</dbReference>
<gene>
    <name evidence="2" type="ORF">Vretimale_19762</name>
</gene>
<dbReference type="InterPro" id="IPR052575">
    <property type="entry name" value="SSU_processome_comp_20"/>
</dbReference>
<dbReference type="GO" id="GO:0030686">
    <property type="term" value="C:90S preribosome"/>
    <property type="evidence" value="ECO:0007669"/>
    <property type="project" value="TreeGrafter"/>
</dbReference>
<evidence type="ECO:0000313" key="2">
    <source>
        <dbReference type="EMBL" id="GIM17221.1"/>
    </source>
</evidence>
<dbReference type="PANTHER" id="PTHR17695">
    <property type="entry name" value="SMALL SUBUNIT PROCESSOME COMPONENT 20 HOMOLOG"/>
    <property type="match status" value="1"/>
</dbReference>